<dbReference type="EMBL" id="RYZR01000008">
    <property type="protein sequence ID" value="RUL61547.1"/>
    <property type="molecule type" value="Genomic_DNA"/>
</dbReference>
<dbReference type="Proteomes" id="UP000267077">
    <property type="component" value="Unassembled WGS sequence"/>
</dbReference>
<feature type="transmembrane region" description="Helical" evidence="1">
    <location>
        <begin position="21"/>
        <end position="38"/>
    </location>
</feature>
<accession>A0A3S0PWE5</accession>
<dbReference type="RefSeq" id="WP_126675255.1">
    <property type="nucleotide sequence ID" value="NZ_RYZR01000008.1"/>
</dbReference>
<name>A0A3S0PWE5_9GAMM</name>
<keyword evidence="1" id="KW-0812">Transmembrane</keyword>
<evidence type="ECO:0000313" key="2">
    <source>
        <dbReference type="EMBL" id="RUL61547.1"/>
    </source>
</evidence>
<evidence type="ECO:0000313" key="3">
    <source>
        <dbReference type="Proteomes" id="UP000267077"/>
    </source>
</evidence>
<organism evidence="2 3">
    <name type="scientific">Dyella dinghuensis</name>
    <dbReference type="NCBI Taxonomy" id="1920169"/>
    <lineage>
        <taxon>Bacteria</taxon>
        <taxon>Pseudomonadati</taxon>
        <taxon>Pseudomonadota</taxon>
        <taxon>Gammaproteobacteria</taxon>
        <taxon>Lysobacterales</taxon>
        <taxon>Rhodanobacteraceae</taxon>
        <taxon>Dyella</taxon>
    </lineage>
</organism>
<keyword evidence="1" id="KW-0472">Membrane</keyword>
<sequence>MGTGIDHRAVKPSAARRWTSFAALLALGVGYIAAYLFFSAHSQNFLVVQRNGRAMAFGETHPATSPITWQFGQNSPDNARLGSGWLAAPSYPGVRLLTQDGWIVFVTGRPDTDMLLRLDALVLTTQAVPRNTIEVSINGTSLGSWQRGGADAREPIEVRVPRSLVADGQWHVRVHVDHIGSIFGRDTGAARNGQDLLLLAIGLRRADSSNEPAR</sequence>
<reference evidence="2 3" key="1">
    <citation type="submission" date="2018-12" db="EMBL/GenBank/DDBJ databases">
        <title>Dyella dinghuensis sp. nov. DHOA06 and Dyella choica sp. nov. 4M-K27, isolated from forest soil.</title>
        <authorList>
            <person name="Qiu L.-H."/>
            <person name="Gao Z.-H."/>
        </authorList>
    </citation>
    <scope>NUCLEOTIDE SEQUENCE [LARGE SCALE GENOMIC DNA]</scope>
    <source>
        <strain evidence="2 3">DHOA06</strain>
    </source>
</reference>
<evidence type="ECO:0000256" key="1">
    <source>
        <dbReference type="SAM" id="Phobius"/>
    </source>
</evidence>
<keyword evidence="1" id="KW-1133">Transmembrane helix</keyword>
<proteinExistence type="predicted"/>
<dbReference type="AlphaFoldDB" id="A0A3S0PWE5"/>
<keyword evidence="3" id="KW-1185">Reference proteome</keyword>
<protein>
    <submittedName>
        <fullName evidence="2">Uncharacterized protein</fullName>
    </submittedName>
</protein>
<comment type="caution">
    <text evidence="2">The sequence shown here is derived from an EMBL/GenBank/DDBJ whole genome shotgun (WGS) entry which is preliminary data.</text>
</comment>
<gene>
    <name evidence="2" type="ORF">EKH79_18120</name>
</gene>